<dbReference type="AlphaFoldDB" id="A0A812G2Z7"/>
<gene>
    <name evidence="2" type="primary">PIS1</name>
    <name evidence="2" type="ORF">SNAT2548_LOCUS101</name>
</gene>
<keyword evidence="1" id="KW-0812">Transmembrane</keyword>
<feature type="transmembrane region" description="Helical" evidence="1">
    <location>
        <begin position="85"/>
        <end position="102"/>
    </location>
</feature>
<proteinExistence type="predicted"/>
<evidence type="ECO:0000313" key="2">
    <source>
        <dbReference type="EMBL" id="CAE6910404.1"/>
    </source>
</evidence>
<feature type="transmembrane region" description="Helical" evidence="1">
    <location>
        <begin position="114"/>
        <end position="134"/>
    </location>
</feature>
<reference evidence="2" key="1">
    <citation type="submission" date="2021-02" db="EMBL/GenBank/DDBJ databases">
        <authorList>
            <person name="Dougan E. K."/>
            <person name="Rhodes N."/>
            <person name="Thang M."/>
            <person name="Chan C."/>
        </authorList>
    </citation>
    <scope>NUCLEOTIDE SEQUENCE</scope>
</reference>
<accession>A0A812G2Z7</accession>
<protein>
    <submittedName>
        <fullName evidence="2">PIS1 protein</fullName>
    </submittedName>
</protein>
<dbReference type="Proteomes" id="UP000604046">
    <property type="component" value="Unassembled WGS sequence"/>
</dbReference>
<dbReference type="OrthoDB" id="421517at2759"/>
<keyword evidence="1" id="KW-0472">Membrane</keyword>
<keyword evidence="1" id="KW-1133">Transmembrane helix</keyword>
<comment type="caution">
    <text evidence="2">The sequence shown here is derived from an EMBL/GenBank/DDBJ whole genome shotgun (WGS) entry which is preliminary data.</text>
</comment>
<feature type="transmembrane region" description="Helical" evidence="1">
    <location>
        <begin position="28"/>
        <end position="49"/>
    </location>
</feature>
<organism evidence="2 3">
    <name type="scientific">Symbiodinium natans</name>
    <dbReference type="NCBI Taxonomy" id="878477"/>
    <lineage>
        <taxon>Eukaryota</taxon>
        <taxon>Sar</taxon>
        <taxon>Alveolata</taxon>
        <taxon>Dinophyceae</taxon>
        <taxon>Suessiales</taxon>
        <taxon>Symbiodiniaceae</taxon>
        <taxon>Symbiodinium</taxon>
    </lineage>
</organism>
<dbReference type="EMBL" id="CAJNDS010000001">
    <property type="protein sequence ID" value="CAE6910404.1"/>
    <property type="molecule type" value="Genomic_DNA"/>
</dbReference>
<sequence>MQSSADDVPMCILTRRQVLVDCFQRGGMWILAVGLPGLVVVFLELVVFAGTHASGGKAWKVGCFADAPWLIAAIMANGFRSPLGALAVAGLHFLPLWLWLFLRVPGRSSARFLCLGPVLLLGRCLAAAAELWVLRRYLGSILSRDATALSERQDASR</sequence>
<evidence type="ECO:0000313" key="3">
    <source>
        <dbReference type="Proteomes" id="UP000604046"/>
    </source>
</evidence>
<keyword evidence="3" id="KW-1185">Reference proteome</keyword>
<name>A0A812G2Z7_9DINO</name>
<evidence type="ECO:0000256" key="1">
    <source>
        <dbReference type="SAM" id="Phobius"/>
    </source>
</evidence>